<evidence type="ECO:0000313" key="2">
    <source>
        <dbReference type="Proteomes" id="UP000030655"/>
    </source>
</evidence>
<reference evidence="1 2" key="2">
    <citation type="submission" date="2014-03" db="EMBL/GenBank/DDBJ databases">
        <title>The Genome Sequence of Anncaliia algerae insect isolate PRA339.</title>
        <authorList>
            <consortium name="The Broad Institute Genome Sequencing Platform"/>
            <consortium name="The Broad Institute Genome Sequencing Center for Infectious Disease"/>
            <person name="Cuomo C."/>
            <person name="Becnel J."/>
            <person name="Sanscrainte N."/>
            <person name="Walker B."/>
            <person name="Young S.K."/>
            <person name="Zeng Q."/>
            <person name="Gargeya S."/>
            <person name="Fitzgerald M."/>
            <person name="Haas B."/>
            <person name="Abouelleil A."/>
            <person name="Alvarado L."/>
            <person name="Arachchi H.M."/>
            <person name="Berlin A.M."/>
            <person name="Chapman S.B."/>
            <person name="Dewar J."/>
            <person name="Goldberg J."/>
            <person name="Griggs A."/>
            <person name="Gujja S."/>
            <person name="Hansen M."/>
            <person name="Howarth C."/>
            <person name="Imamovic A."/>
            <person name="Larimer J."/>
            <person name="McCowan C."/>
            <person name="Murphy C."/>
            <person name="Neiman D."/>
            <person name="Pearson M."/>
            <person name="Priest M."/>
            <person name="Roberts A."/>
            <person name="Saif S."/>
            <person name="Shea T."/>
            <person name="Sisk P."/>
            <person name="Sykes S."/>
            <person name="Wortman J."/>
            <person name="Nusbaum C."/>
            <person name="Birren B."/>
        </authorList>
    </citation>
    <scope>NUCLEOTIDE SEQUENCE [LARGE SCALE GENOMIC DNA]</scope>
    <source>
        <strain evidence="1 2">PRA339</strain>
    </source>
</reference>
<reference evidence="2" key="1">
    <citation type="submission" date="2013-02" db="EMBL/GenBank/DDBJ databases">
        <authorList>
            <consortium name="The Broad Institute Genome Sequencing Platform"/>
            <person name="Cuomo C."/>
            <person name="Becnel J."/>
            <person name="Sanscrainte N."/>
            <person name="Walker B."/>
            <person name="Young S.K."/>
            <person name="Zeng Q."/>
            <person name="Gargeya S."/>
            <person name="Fitzgerald M."/>
            <person name="Haas B."/>
            <person name="Abouelleil A."/>
            <person name="Alvarado L."/>
            <person name="Arachchi H.M."/>
            <person name="Berlin A.M."/>
            <person name="Chapman S.B."/>
            <person name="Dewar J."/>
            <person name="Goldberg J."/>
            <person name="Griggs A."/>
            <person name="Gujja S."/>
            <person name="Hansen M."/>
            <person name="Howarth C."/>
            <person name="Imamovic A."/>
            <person name="Larimer J."/>
            <person name="McCowan C."/>
            <person name="Murphy C."/>
            <person name="Neiman D."/>
            <person name="Pearson M."/>
            <person name="Priest M."/>
            <person name="Roberts A."/>
            <person name="Saif S."/>
            <person name="Shea T."/>
            <person name="Sisk P."/>
            <person name="Sykes S."/>
            <person name="Wortman J."/>
            <person name="Nusbaum C."/>
            <person name="Birren B."/>
        </authorList>
    </citation>
    <scope>NUCLEOTIDE SEQUENCE [LARGE SCALE GENOMIC DNA]</scope>
    <source>
        <strain evidence="2">PRA339</strain>
    </source>
</reference>
<protein>
    <recommendedName>
        <fullName evidence="3">Transposase zinc-ribbon domain-containing protein</fullName>
    </recommendedName>
</protein>
<dbReference type="HOGENOM" id="CLU_2164288_0_0_1"/>
<evidence type="ECO:0008006" key="3">
    <source>
        <dbReference type="Google" id="ProtNLM"/>
    </source>
</evidence>
<keyword evidence="2" id="KW-1185">Reference proteome</keyword>
<sequence>MAFQMNDLEEIFIKILKNKYNKEIKCNKCDSKTLNYNKIFYMYRCRWGKCRNTFSLLKNTVFHSRKLSFCMILQIIKMWGSKVRIIAIAELMSTIKKNVTSFITKMGKKIV</sequence>
<dbReference type="Proteomes" id="UP000030655">
    <property type="component" value="Unassembled WGS sequence"/>
</dbReference>
<dbReference type="VEuPathDB" id="MicrosporidiaDB:H312_00383"/>
<accession>A0A059F4C7</accession>
<gene>
    <name evidence="1" type="ORF">H312_00383</name>
</gene>
<evidence type="ECO:0000313" key="1">
    <source>
        <dbReference type="EMBL" id="KCZ82108.1"/>
    </source>
</evidence>
<dbReference type="EMBL" id="KK365132">
    <property type="protein sequence ID" value="KCZ82108.1"/>
    <property type="molecule type" value="Genomic_DNA"/>
</dbReference>
<feature type="non-terminal residue" evidence="1">
    <location>
        <position position="111"/>
    </location>
</feature>
<name>A0A059F4C7_9MICR</name>
<dbReference type="AlphaFoldDB" id="A0A059F4C7"/>
<proteinExistence type="predicted"/>
<organism evidence="1 2">
    <name type="scientific">Anncaliia algerae PRA339</name>
    <dbReference type="NCBI Taxonomy" id="1288291"/>
    <lineage>
        <taxon>Eukaryota</taxon>
        <taxon>Fungi</taxon>
        <taxon>Fungi incertae sedis</taxon>
        <taxon>Microsporidia</taxon>
        <taxon>Tubulinosematoidea</taxon>
        <taxon>Tubulinosematidae</taxon>
        <taxon>Anncaliia</taxon>
    </lineage>
</organism>